<dbReference type="InterPro" id="IPR006009">
    <property type="entry name" value="GlcNAc_MurG"/>
</dbReference>
<evidence type="ECO:0000256" key="3">
    <source>
        <dbReference type="ARBA" id="ARBA00022676"/>
    </source>
</evidence>
<keyword evidence="8" id="KW-0131">Cell cycle</keyword>
<keyword evidence="7" id="KW-0472">Membrane</keyword>
<organism evidence="12">
    <name type="scientific">freshwater metagenome</name>
    <dbReference type="NCBI Taxonomy" id="449393"/>
    <lineage>
        <taxon>unclassified sequences</taxon>
        <taxon>metagenomes</taxon>
        <taxon>ecological metagenomes</taxon>
    </lineage>
</organism>
<dbReference type="GO" id="GO:0009252">
    <property type="term" value="P:peptidoglycan biosynthetic process"/>
    <property type="evidence" value="ECO:0007669"/>
    <property type="project" value="UniProtKB-KW"/>
</dbReference>
<dbReference type="InterPro" id="IPR004276">
    <property type="entry name" value="GlycoTrans_28_N"/>
</dbReference>
<evidence type="ECO:0000256" key="9">
    <source>
        <dbReference type="ARBA" id="ARBA00023316"/>
    </source>
</evidence>
<evidence type="ECO:0000256" key="2">
    <source>
        <dbReference type="ARBA" id="ARBA00022618"/>
    </source>
</evidence>
<evidence type="ECO:0000256" key="6">
    <source>
        <dbReference type="ARBA" id="ARBA00022984"/>
    </source>
</evidence>
<evidence type="ECO:0000256" key="1">
    <source>
        <dbReference type="ARBA" id="ARBA00022475"/>
    </source>
</evidence>
<reference evidence="12" key="1">
    <citation type="submission" date="2020-05" db="EMBL/GenBank/DDBJ databases">
        <authorList>
            <person name="Chiriac C."/>
            <person name="Salcher M."/>
            <person name="Ghai R."/>
            <person name="Kavagutti S V."/>
        </authorList>
    </citation>
    <scope>NUCLEOTIDE SEQUENCE</scope>
</reference>
<dbReference type="Pfam" id="PF04101">
    <property type="entry name" value="Glyco_tran_28_C"/>
    <property type="match status" value="1"/>
</dbReference>
<dbReference type="Gene3D" id="3.40.50.2000">
    <property type="entry name" value="Glycogen Phosphorylase B"/>
    <property type="match status" value="2"/>
</dbReference>
<dbReference type="GO" id="GO:0050511">
    <property type="term" value="F:undecaprenyldiphospho-muramoylpentapeptide beta-N-acetylglucosaminyltransferase activity"/>
    <property type="evidence" value="ECO:0007669"/>
    <property type="project" value="InterPro"/>
</dbReference>
<dbReference type="Pfam" id="PF03033">
    <property type="entry name" value="Glyco_transf_28"/>
    <property type="match status" value="1"/>
</dbReference>
<evidence type="ECO:0000313" key="12">
    <source>
        <dbReference type="EMBL" id="CAB4577658.1"/>
    </source>
</evidence>
<dbReference type="HAMAP" id="MF_00033">
    <property type="entry name" value="MurG"/>
    <property type="match status" value="1"/>
</dbReference>
<keyword evidence="6" id="KW-0573">Peptidoglycan synthesis</keyword>
<evidence type="ECO:0000256" key="7">
    <source>
        <dbReference type="ARBA" id="ARBA00023136"/>
    </source>
</evidence>
<dbReference type="GO" id="GO:0071555">
    <property type="term" value="P:cell wall organization"/>
    <property type="evidence" value="ECO:0007669"/>
    <property type="project" value="UniProtKB-KW"/>
</dbReference>
<feature type="domain" description="Glycosyltransferase family 28 N-terminal" evidence="10">
    <location>
        <begin position="6"/>
        <end position="142"/>
    </location>
</feature>
<dbReference type="InterPro" id="IPR007235">
    <property type="entry name" value="Glyco_trans_28_C"/>
</dbReference>
<feature type="domain" description="Glycosyl transferase family 28 C-terminal" evidence="11">
    <location>
        <begin position="201"/>
        <end position="338"/>
    </location>
</feature>
<dbReference type="GO" id="GO:0051301">
    <property type="term" value="P:cell division"/>
    <property type="evidence" value="ECO:0007669"/>
    <property type="project" value="UniProtKB-KW"/>
</dbReference>
<dbReference type="GO" id="GO:0008360">
    <property type="term" value="P:regulation of cell shape"/>
    <property type="evidence" value="ECO:0007669"/>
    <property type="project" value="UniProtKB-KW"/>
</dbReference>
<dbReference type="EMBL" id="CAEZTX010000007">
    <property type="protein sequence ID" value="CAB4577658.1"/>
    <property type="molecule type" value="Genomic_DNA"/>
</dbReference>
<protein>
    <submittedName>
        <fullName evidence="12">Unannotated protein</fullName>
    </submittedName>
</protein>
<name>A0A6J6EYD8_9ZZZZ</name>
<evidence type="ECO:0000259" key="11">
    <source>
        <dbReference type="Pfam" id="PF04101"/>
    </source>
</evidence>
<keyword evidence="2" id="KW-0132">Cell division</keyword>
<proteinExistence type="inferred from homology"/>
<keyword evidence="9" id="KW-0961">Cell wall biogenesis/degradation</keyword>
<sequence>MKSRKIVFAGGGTAGHIQPALAVARLWNQAHPSDQIVFLGTSSGLETRLVPDAGFDLQLITRVRVPRSLSVDLLKVPTSLRRSINESKEILREADLLIGFGGYVCAPAYLAAGSLKVPIVIHEANAKPGWANRLGARYTDALAVGSPVNNGAFTQALITGLPLRDDITSILTTNRSADESTWCQIRDKAKRDLGITSENKVILVFGGSQGSKAINDVIENARKSLADRSITIVHSVGTTNTLPVSSKTYIAFPYIQDMATAYLASDLVIARSGAITCSEVRALGKYALFIPLPIGNGEQSVNANHLVEMGRARVLDQKSFTPTWLLDNMDSMLALSDELRDRPDFADLDSAAKILSLAEYKLAEGNR</sequence>
<dbReference type="GO" id="GO:0005975">
    <property type="term" value="P:carbohydrate metabolic process"/>
    <property type="evidence" value="ECO:0007669"/>
    <property type="project" value="InterPro"/>
</dbReference>
<keyword evidence="4" id="KW-0808">Transferase</keyword>
<gene>
    <name evidence="12" type="ORF">UFOPK1755_00245</name>
</gene>
<dbReference type="PANTHER" id="PTHR21015:SF22">
    <property type="entry name" value="GLYCOSYLTRANSFERASE"/>
    <property type="match status" value="1"/>
</dbReference>
<dbReference type="CDD" id="cd03785">
    <property type="entry name" value="GT28_MurG"/>
    <property type="match status" value="1"/>
</dbReference>
<accession>A0A6J6EYD8</accession>
<evidence type="ECO:0000256" key="8">
    <source>
        <dbReference type="ARBA" id="ARBA00023306"/>
    </source>
</evidence>
<dbReference type="PANTHER" id="PTHR21015">
    <property type="entry name" value="UDP-N-ACETYLGLUCOSAMINE--N-ACETYLMURAMYL-(PENTAPEPTIDE) PYROPHOSPHORYL-UNDECAPRENOL N-ACETYLGLUCOSAMINE TRANSFERASE 1"/>
    <property type="match status" value="1"/>
</dbReference>
<keyword evidence="1" id="KW-1003">Cell membrane</keyword>
<evidence type="ECO:0000256" key="5">
    <source>
        <dbReference type="ARBA" id="ARBA00022960"/>
    </source>
</evidence>
<dbReference type="SUPFAM" id="SSF53756">
    <property type="entry name" value="UDP-Glycosyltransferase/glycogen phosphorylase"/>
    <property type="match status" value="1"/>
</dbReference>
<dbReference type="AlphaFoldDB" id="A0A6J6EYD8"/>
<keyword evidence="3" id="KW-0328">Glycosyltransferase</keyword>
<evidence type="ECO:0000256" key="4">
    <source>
        <dbReference type="ARBA" id="ARBA00022679"/>
    </source>
</evidence>
<evidence type="ECO:0000259" key="10">
    <source>
        <dbReference type="Pfam" id="PF03033"/>
    </source>
</evidence>
<keyword evidence="5" id="KW-0133">Cell shape</keyword>